<reference evidence="2 3" key="1">
    <citation type="submission" date="2018-06" db="EMBL/GenBank/DDBJ databases">
        <authorList>
            <consortium name="Pathogen Informatics"/>
            <person name="Doyle S."/>
        </authorList>
    </citation>
    <scope>NUCLEOTIDE SEQUENCE [LARGE SCALE GENOMIC DNA]</scope>
    <source>
        <strain evidence="2 3">NCTC10313</strain>
    </source>
</reference>
<evidence type="ECO:0000259" key="1">
    <source>
        <dbReference type="SMART" id="SM00382"/>
    </source>
</evidence>
<dbReference type="Pfam" id="PF01695">
    <property type="entry name" value="IstB_IS21"/>
    <property type="match status" value="1"/>
</dbReference>
<proteinExistence type="predicted"/>
<gene>
    <name evidence="2" type="primary">dnaC_2</name>
    <name evidence="2" type="ORF">NCTC10313_02713</name>
</gene>
<dbReference type="SMART" id="SM00382">
    <property type="entry name" value="AAA"/>
    <property type="match status" value="1"/>
</dbReference>
<dbReference type="InterPro" id="IPR002611">
    <property type="entry name" value="IstB_ATP-bd"/>
</dbReference>
<dbReference type="CDD" id="cd00009">
    <property type="entry name" value="AAA"/>
    <property type="match status" value="1"/>
</dbReference>
<dbReference type="EMBL" id="UGLW01000003">
    <property type="protein sequence ID" value="STU67123.1"/>
    <property type="molecule type" value="Genomic_DNA"/>
</dbReference>
<dbReference type="SUPFAM" id="SSF52540">
    <property type="entry name" value="P-loop containing nucleoside triphosphate hydrolases"/>
    <property type="match status" value="1"/>
</dbReference>
<dbReference type="GO" id="GO:0005524">
    <property type="term" value="F:ATP binding"/>
    <property type="evidence" value="ECO:0007669"/>
    <property type="project" value="InterPro"/>
</dbReference>
<organism evidence="2 3">
    <name type="scientific">Klebsiella pneumoniae subsp. ozaenae</name>
    <dbReference type="NCBI Taxonomy" id="574"/>
    <lineage>
        <taxon>Bacteria</taxon>
        <taxon>Pseudomonadati</taxon>
        <taxon>Pseudomonadota</taxon>
        <taxon>Gammaproteobacteria</taxon>
        <taxon>Enterobacterales</taxon>
        <taxon>Enterobacteriaceae</taxon>
        <taxon>Klebsiella/Raoultella group</taxon>
        <taxon>Klebsiella</taxon>
        <taxon>Klebsiella pneumoniae complex</taxon>
    </lineage>
</organism>
<protein>
    <submittedName>
        <fullName evidence="2">ATP binding protein, IstB family</fullName>
    </submittedName>
</protein>
<dbReference type="PANTHER" id="PTHR30050:SF4">
    <property type="entry name" value="ATP-BINDING PROTEIN RV3427C IN INSERTION SEQUENCE-RELATED"/>
    <property type="match status" value="1"/>
</dbReference>
<evidence type="ECO:0000313" key="2">
    <source>
        <dbReference type="EMBL" id="STU67123.1"/>
    </source>
</evidence>
<name>A0A377ZCX0_KLEPO</name>
<dbReference type="Proteomes" id="UP000254487">
    <property type="component" value="Unassembled WGS sequence"/>
</dbReference>
<sequence length="201" mass="22999">MSEKIEKSTTEILLGNCGVKKRFQDVSLSSFRAVNDKSKECLELCQHFADNWESAQKTGTNLILCGKPGTGKTHLAIAIMRELVERYGADVFLTTIQRMIRKIRETWRDDSEYTEYEAIEFYCGLDLLVIDEVGFQNGTDSEKLIVSEIINTRYENLKPTIFISNFTVTEIEHFLGYRSMDRILESAAALAFDWESQRGQA</sequence>
<dbReference type="Gene3D" id="3.40.50.300">
    <property type="entry name" value="P-loop containing nucleotide triphosphate hydrolases"/>
    <property type="match status" value="1"/>
</dbReference>
<evidence type="ECO:0000313" key="3">
    <source>
        <dbReference type="Proteomes" id="UP000254487"/>
    </source>
</evidence>
<accession>A0A377ZCX0</accession>
<dbReference type="AlphaFoldDB" id="A0A377ZCX0"/>
<dbReference type="InterPro" id="IPR027417">
    <property type="entry name" value="P-loop_NTPase"/>
</dbReference>
<dbReference type="GO" id="GO:0006260">
    <property type="term" value="P:DNA replication"/>
    <property type="evidence" value="ECO:0007669"/>
    <property type="project" value="TreeGrafter"/>
</dbReference>
<dbReference type="InterPro" id="IPR003593">
    <property type="entry name" value="AAA+_ATPase"/>
</dbReference>
<dbReference type="PANTHER" id="PTHR30050">
    <property type="entry name" value="CHROMOSOMAL REPLICATION INITIATOR PROTEIN DNAA"/>
    <property type="match status" value="1"/>
</dbReference>
<feature type="domain" description="AAA+ ATPase" evidence="1">
    <location>
        <begin position="58"/>
        <end position="189"/>
    </location>
</feature>